<reference key="1">
    <citation type="submission" date="2007-01" db="EMBL/GenBank/DDBJ databases">
        <title>The Genome Sequence of Puccinia graminis f. sp. tritici Strain CRL 75-36-700-3.</title>
        <authorList>
            <consortium name="The Broad Institute Genome Sequencing Platform"/>
            <person name="Birren B."/>
            <person name="Lander E."/>
            <person name="Galagan J."/>
            <person name="Nusbaum C."/>
            <person name="Devon K."/>
            <person name="Cuomo C."/>
            <person name="Jaffe D."/>
            <person name="Butler J."/>
            <person name="Alvarez P."/>
            <person name="Gnerre S."/>
            <person name="Grabherr M."/>
            <person name="Mauceli E."/>
            <person name="Brockman W."/>
            <person name="Young S."/>
            <person name="LaButti K."/>
            <person name="Sykes S."/>
            <person name="DeCaprio D."/>
            <person name="Crawford M."/>
            <person name="Koehrsen M."/>
            <person name="Engels R."/>
            <person name="Montgomery P."/>
            <person name="Pearson M."/>
            <person name="Howarth C."/>
            <person name="Larson L."/>
            <person name="White J."/>
            <person name="Zeng Q."/>
            <person name="Kodira C."/>
            <person name="Yandava C."/>
            <person name="Alvarado L."/>
            <person name="O'Leary S."/>
            <person name="Szabo L."/>
            <person name="Dean R."/>
            <person name="Schein J."/>
        </authorList>
    </citation>
    <scope>NUCLEOTIDE SEQUENCE</scope>
    <source>
        <strain>CRL 75-36-700-3</strain>
    </source>
</reference>
<dbReference type="PANTHER" id="PTHR13710">
    <property type="entry name" value="DNA HELICASE RECQ FAMILY MEMBER"/>
    <property type="match status" value="1"/>
</dbReference>
<evidence type="ECO:0000313" key="9">
    <source>
        <dbReference type="EMBL" id="EFP94534.2"/>
    </source>
</evidence>
<dbReference type="SUPFAM" id="SSF52540">
    <property type="entry name" value="P-loop containing nucleoside triphosphate hydrolases"/>
    <property type="match status" value="1"/>
</dbReference>
<dbReference type="GO" id="GO:0005634">
    <property type="term" value="C:nucleus"/>
    <property type="evidence" value="ECO:0000318"/>
    <property type="project" value="GO_Central"/>
</dbReference>
<keyword evidence="3" id="KW-0067">ATP-binding</keyword>
<dbReference type="GO" id="GO:0005524">
    <property type="term" value="F:ATP binding"/>
    <property type="evidence" value="ECO:0007669"/>
    <property type="project" value="UniProtKB-KW"/>
</dbReference>
<sequence length="1332" mass="147646">YSAPEPEAIPVTNTPPSSNHPNSTLLAWDQLASALDNLDILGHKESISVTAQDNHTTPESCFMNCSGIYAHITACTNLLQCSIIELYRKVHYPMLLANWKPWVEKWLINCMTELHSVHDAVRMEALRGFIDHPPLRGLIQPLNHQSTVIQYASIAAEFIIFTLQTACQPLATHFWSDGDSQLATSVKKAASLLPLIQCADLNSEQEFSIILNTLFWQSVGFSCSIRKRSKVQSALEQFIALSTIKPDGSFCPPSDLTQTIAALQYTIRVATIFVCLRATELFAENPPDGFDPHNPHALDCASIHVFFRYFHDEKLISPFFTISNWMRLASSSEFDEDLPISSYWANSEMTQLVIGPTTITIAAVQRALRIAISSINGVIHTTLHGALFPAFPHSKLMDMAENTSVGFNYLVAPVNMPIHHFKLLQDWMLNHSSYGIAPPAWALAVSFKDGQFSVNVDNTCSRKHAWDWLERADLILEHIYFIYRVGCGLPDCRTEEAATLIRNLHSAPRNIYWRENRFLFQTYHHNRPSQVYLTTDLSMHLHNYLAYIRPVQMALNQHETANSMLSSLWVGSRQGTWELAQFDQILQNQFFLAGLKRIGLCAWRQASVSIAHAHLATKIPASLISTEDGLVKPTNANFLNASQAWQAYWGIESHLGFQKALLPVPNTLAPAKKAQQALAIFTQDPNASFRDDFQGEWLSCLFNDSNPADLLVVAKTGGGKSLAYLLPPLINPKERLVIIQPLKALVDQTVNDFKKLKTVTVQHFEKGNFIDPLAQVIIVTTNQAADSHFCNQLRSCLPTRIIIDEAHSFLEDGYRGYMPGVTALTQLSTQLILTTASLPHSQEDDLLRITFGLRRLITKRQPTFRPELNIEVLRSPAKWEQLSSVIQPLIDSFLVGPNDRAMIFIENKHAVELVGPQIGAVIHHSDLPDNVAASAVEKWTSGGARSIVATSGFGTGINYLHVRLVCIYGIPNRATANKAYQQLGRAGRDGHQAHIFFIPTVSDPHGDIDDFKKNLMNPAVCPANTFAQHQDNLNWSCRNFPTFLSCVCCSRLSANPALLPSTLSLSQSSSIPDWSPDPSAPSNSYNSSSTVSALATLGAHVGSGLAQSRKRRRLEDTDPLADKLATSNTLAAESSLSITSLARSAEQARLQSMPDNRVNSNQINCDNSLISHELVILQKFIRKMKDACGDCYVWNNTITPAHPRQCKPMHGKCLRCRAGKGWANHTHSGTEHTTKNCSSTSFSDSISEGSKGAHGFNICTRCGLPAGTQDQVNFHPNGNVGPNCDSGFANIAEAICWYVYRAQRPELGKWFSSAPLDSEPAFSKWIGITSKD</sequence>
<evidence type="ECO:0000259" key="7">
    <source>
        <dbReference type="PROSITE" id="PS51192"/>
    </source>
</evidence>
<dbReference type="RefSeq" id="XP_003338950.2">
    <property type="nucleotide sequence ID" value="XM_003338902.2"/>
</dbReference>
<dbReference type="InterPro" id="IPR027417">
    <property type="entry name" value="P-loop_NTPase"/>
</dbReference>
<proteinExistence type="inferred from homology"/>
<evidence type="ECO:0000256" key="1">
    <source>
        <dbReference type="ARBA" id="ARBA00005446"/>
    </source>
</evidence>
<accession>E3NY85</accession>
<dbReference type="PANTHER" id="PTHR13710:SF145">
    <property type="entry name" value="ATP-DEPENDENT DNA HELICASE"/>
    <property type="match status" value="1"/>
</dbReference>
<organism evidence="9 10">
    <name type="scientific">Puccinia graminis f. sp. tritici (strain CRL 75-36-700-3 / race SCCL)</name>
    <name type="common">Black stem rust fungus</name>
    <dbReference type="NCBI Taxonomy" id="418459"/>
    <lineage>
        <taxon>Eukaryota</taxon>
        <taxon>Fungi</taxon>
        <taxon>Dikarya</taxon>
        <taxon>Basidiomycota</taxon>
        <taxon>Pucciniomycotina</taxon>
        <taxon>Pucciniomycetes</taxon>
        <taxon>Pucciniales</taxon>
        <taxon>Pucciniaceae</taxon>
        <taxon>Puccinia</taxon>
    </lineage>
</organism>
<dbReference type="GO" id="GO:0003676">
    <property type="term" value="F:nucleic acid binding"/>
    <property type="evidence" value="ECO:0007669"/>
    <property type="project" value="InterPro"/>
</dbReference>
<dbReference type="HOGENOM" id="CLU_003526_0_0_1"/>
<dbReference type="GO" id="GO:0005694">
    <property type="term" value="C:chromosome"/>
    <property type="evidence" value="ECO:0000318"/>
    <property type="project" value="GO_Central"/>
</dbReference>
<dbReference type="OrthoDB" id="10261556at2759"/>
<evidence type="ECO:0000256" key="4">
    <source>
        <dbReference type="ARBA" id="ARBA00034617"/>
    </source>
</evidence>
<dbReference type="Gene3D" id="3.40.50.300">
    <property type="entry name" value="P-loop containing nucleotide triphosphate hydrolases"/>
    <property type="match status" value="2"/>
</dbReference>
<protein>
    <recommendedName>
        <fullName evidence="5">DNA 3'-5' helicase</fullName>
        <ecNumber evidence="5">5.6.2.4</ecNumber>
    </recommendedName>
</protein>
<feature type="compositionally biased region" description="Polar residues" evidence="6">
    <location>
        <begin position="11"/>
        <end position="20"/>
    </location>
</feature>
<evidence type="ECO:0000256" key="5">
    <source>
        <dbReference type="ARBA" id="ARBA00034808"/>
    </source>
</evidence>
<dbReference type="InterPro" id="IPR014001">
    <property type="entry name" value="Helicase_ATP-bd"/>
</dbReference>
<reference evidence="10" key="2">
    <citation type="journal article" date="2011" name="Proc. Natl. Acad. Sci. U.S.A.">
        <title>Obligate biotrophy features unraveled by the genomic analysis of rust fungi.</title>
        <authorList>
            <person name="Duplessis S."/>
            <person name="Cuomo C.A."/>
            <person name="Lin Y.-C."/>
            <person name="Aerts A."/>
            <person name="Tisserant E."/>
            <person name="Veneault-Fourrey C."/>
            <person name="Joly D.L."/>
            <person name="Hacquard S."/>
            <person name="Amselem J."/>
            <person name="Cantarel B.L."/>
            <person name="Chiu R."/>
            <person name="Coutinho P.M."/>
            <person name="Feau N."/>
            <person name="Field M."/>
            <person name="Frey P."/>
            <person name="Gelhaye E."/>
            <person name="Goldberg J."/>
            <person name="Grabherr M.G."/>
            <person name="Kodira C.D."/>
            <person name="Kohler A."/>
            <person name="Kuees U."/>
            <person name="Lindquist E.A."/>
            <person name="Lucas S.M."/>
            <person name="Mago R."/>
            <person name="Mauceli E."/>
            <person name="Morin E."/>
            <person name="Murat C."/>
            <person name="Pangilinan J.L."/>
            <person name="Park R."/>
            <person name="Pearson M."/>
            <person name="Quesneville H."/>
            <person name="Rouhier N."/>
            <person name="Sakthikumar S."/>
            <person name="Salamov A.A."/>
            <person name="Schmutz J."/>
            <person name="Selles B."/>
            <person name="Shapiro H."/>
            <person name="Tanguay P."/>
            <person name="Tuskan G.A."/>
            <person name="Henrissat B."/>
            <person name="Van de Peer Y."/>
            <person name="Rouze P."/>
            <person name="Ellis J.G."/>
            <person name="Dodds P.N."/>
            <person name="Schein J.E."/>
            <person name="Zhong S."/>
            <person name="Hamelin R.C."/>
            <person name="Grigoriev I.V."/>
            <person name="Szabo L.J."/>
            <person name="Martin F."/>
        </authorList>
    </citation>
    <scope>NUCLEOTIDE SEQUENCE [LARGE SCALE GENOMIC DNA]</scope>
    <source>
        <strain evidence="10">CRL 75-36-700-3 / race SCCL</strain>
    </source>
</reference>
<dbReference type="KEGG" id="pgr:PGTG_20490"/>
<dbReference type="SMART" id="SM00487">
    <property type="entry name" value="DEXDc"/>
    <property type="match status" value="1"/>
</dbReference>
<dbReference type="GeneID" id="10527910"/>
<evidence type="ECO:0000256" key="6">
    <source>
        <dbReference type="SAM" id="MobiDB-lite"/>
    </source>
</evidence>
<dbReference type="VEuPathDB" id="FungiDB:PGTG_20490"/>
<dbReference type="Pfam" id="PF00270">
    <property type="entry name" value="DEAD"/>
    <property type="match status" value="1"/>
</dbReference>
<dbReference type="InParanoid" id="E3NY85"/>
<dbReference type="GO" id="GO:0043138">
    <property type="term" value="F:3'-5' DNA helicase activity"/>
    <property type="evidence" value="ECO:0007669"/>
    <property type="project" value="UniProtKB-EC"/>
</dbReference>
<evidence type="ECO:0000313" key="10">
    <source>
        <dbReference type="Proteomes" id="UP000008783"/>
    </source>
</evidence>
<dbReference type="SMART" id="SM00490">
    <property type="entry name" value="HELICc"/>
    <property type="match status" value="1"/>
</dbReference>
<dbReference type="Pfam" id="PF00271">
    <property type="entry name" value="Helicase_C"/>
    <property type="match status" value="1"/>
</dbReference>
<keyword evidence="2" id="KW-0547">Nucleotide-binding</keyword>
<dbReference type="STRING" id="418459.E3NY85"/>
<dbReference type="InterPro" id="IPR011545">
    <property type="entry name" value="DEAD/DEAH_box_helicase_dom"/>
</dbReference>
<feature type="non-terminal residue" evidence="9">
    <location>
        <position position="1332"/>
    </location>
</feature>
<dbReference type="EMBL" id="DS990054">
    <property type="protein sequence ID" value="EFP94534.2"/>
    <property type="molecule type" value="Genomic_DNA"/>
</dbReference>
<dbReference type="EC" id="5.6.2.4" evidence="5"/>
<dbReference type="PROSITE" id="PS51194">
    <property type="entry name" value="HELICASE_CTER"/>
    <property type="match status" value="1"/>
</dbReference>
<feature type="region of interest" description="Disordered" evidence="6">
    <location>
        <begin position="1"/>
        <end position="20"/>
    </location>
</feature>
<feature type="non-terminal residue" evidence="9">
    <location>
        <position position="1"/>
    </location>
</feature>
<evidence type="ECO:0000256" key="2">
    <source>
        <dbReference type="ARBA" id="ARBA00022741"/>
    </source>
</evidence>
<dbReference type="Proteomes" id="UP000008783">
    <property type="component" value="Unassembled WGS sequence"/>
</dbReference>
<dbReference type="InterPro" id="IPR001650">
    <property type="entry name" value="Helicase_C-like"/>
</dbReference>
<feature type="domain" description="Helicase ATP-binding" evidence="7">
    <location>
        <begin position="701"/>
        <end position="856"/>
    </location>
</feature>
<name>E3NY85_PUCGT</name>
<comment type="similarity">
    <text evidence="1">Belongs to the helicase family. RecQ subfamily.</text>
</comment>
<dbReference type="eggNOG" id="KOG0351">
    <property type="taxonomic scope" value="Eukaryota"/>
</dbReference>
<evidence type="ECO:0000259" key="8">
    <source>
        <dbReference type="PROSITE" id="PS51194"/>
    </source>
</evidence>
<dbReference type="PROSITE" id="PS51192">
    <property type="entry name" value="HELICASE_ATP_BIND_1"/>
    <property type="match status" value="1"/>
</dbReference>
<gene>
    <name evidence="9" type="ORF">PGTG_20490</name>
</gene>
<evidence type="ECO:0000256" key="3">
    <source>
        <dbReference type="ARBA" id="ARBA00022840"/>
    </source>
</evidence>
<comment type="catalytic activity">
    <reaction evidence="4">
        <text>Couples ATP hydrolysis with the unwinding of duplex DNA by translocating in the 3'-5' direction.</text>
        <dbReference type="EC" id="5.6.2.4"/>
    </reaction>
</comment>
<feature type="domain" description="Helicase C-terminal" evidence="8">
    <location>
        <begin position="889"/>
        <end position="1034"/>
    </location>
</feature>
<keyword evidence="10" id="KW-1185">Reference proteome</keyword>